<evidence type="ECO:0000313" key="2">
    <source>
        <dbReference type="EMBL" id="KAA8477274.1"/>
    </source>
</evidence>
<organism evidence="2 6">
    <name type="scientific">Bacillus paranthracis</name>
    <dbReference type="NCBI Taxonomy" id="2026186"/>
    <lineage>
        <taxon>Bacteria</taxon>
        <taxon>Bacillati</taxon>
        <taxon>Bacillota</taxon>
        <taxon>Bacilli</taxon>
        <taxon>Bacillales</taxon>
        <taxon>Bacillaceae</taxon>
        <taxon>Bacillus</taxon>
        <taxon>Bacillus cereus group</taxon>
    </lineage>
</organism>
<dbReference type="InterPro" id="IPR018958">
    <property type="entry name" value="Knr4/Smi1-like_dom"/>
</dbReference>
<dbReference type="EMBL" id="JARPRV010000008">
    <property type="protein sequence ID" value="MDG0942671.1"/>
    <property type="molecule type" value="Genomic_DNA"/>
</dbReference>
<reference evidence="4 5" key="1">
    <citation type="submission" date="2017-04" db="EMBL/GenBank/DDBJ databases">
        <authorList>
            <person name="Criscuolo A."/>
        </authorList>
    </citation>
    <scope>NUCLEOTIDE SEQUENCE [LARGE SCALE GENOMIC DNA]</scope>
    <source>
        <strain evidence="4">16-00174</strain>
    </source>
</reference>
<dbReference type="Proteomes" id="UP000194422">
    <property type="component" value="Unassembled WGS sequence"/>
</dbReference>
<evidence type="ECO:0000313" key="3">
    <source>
        <dbReference type="EMBL" id="MDG0942671.1"/>
    </source>
</evidence>
<reference evidence="2 6" key="2">
    <citation type="submission" date="2019-09" db="EMBL/GenBank/DDBJ databases">
        <authorList>
            <person name="Geng P."/>
            <person name="Wan X."/>
            <person name="Zhou G."/>
            <person name="Yuan Z."/>
            <person name="Hu X."/>
        </authorList>
    </citation>
    <scope>NUCLEOTIDE SEQUENCE [LARGE SCALE GENOMIC DNA]</scope>
    <source>
        <strain evidence="2 6">EFR-4</strain>
    </source>
</reference>
<comment type="caution">
    <text evidence="2">The sequence shown here is derived from an EMBL/GenBank/DDBJ whole genome shotgun (WGS) entry which is preliminary data.</text>
</comment>
<dbReference type="Proteomes" id="UP000325411">
    <property type="component" value="Unassembled WGS sequence"/>
</dbReference>
<dbReference type="GeneID" id="75086681"/>
<dbReference type="SMART" id="SM00860">
    <property type="entry name" value="SMI1_KNR4"/>
    <property type="match status" value="1"/>
</dbReference>
<gene>
    <name evidence="4" type="ORF">BACERE00174_03658</name>
    <name evidence="2" type="ORF">FYW06_14770</name>
    <name evidence="3" type="ORF">P6U22_15850</name>
</gene>
<evidence type="ECO:0000313" key="7">
    <source>
        <dbReference type="Proteomes" id="UP001221338"/>
    </source>
</evidence>
<evidence type="ECO:0000259" key="1">
    <source>
        <dbReference type="SMART" id="SM00860"/>
    </source>
</evidence>
<dbReference type="Proteomes" id="UP001221338">
    <property type="component" value="Unassembled WGS sequence"/>
</dbReference>
<dbReference type="Gene3D" id="3.40.1580.10">
    <property type="entry name" value="SMI1/KNR4-like"/>
    <property type="match status" value="1"/>
</dbReference>
<evidence type="ECO:0000313" key="5">
    <source>
        <dbReference type="Proteomes" id="UP000194422"/>
    </source>
</evidence>
<evidence type="ECO:0000313" key="4">
    <source>
        <dbReference type="EMBL" id="SME14956.1"/>
    </source>
</evidence>
<keyword evidence="7" id="KW-1185">Reference proteome</keyword>
<feature type="domain" description="Knr4/Smi1-like" evidence="1">
    <location>
        <begin position="43"/>
        <end position="160"/>
    </location>
</feature>
<accession>A0A5M9GWV6</accession>
<proteinExistence type="predicted"/>
<dbReference type="InterPro" id="IPR037883">
    <property type="entry name" value="Knr4/Smi1-like_sf"/>
</dbReference>
<reference evidence="3 7" key="3">
    <citation type="submission" date="2023-03" db="EMBL/GenBank/DDBJ databases">
        <title>Genetic diversity of Bacillus cereus sensu lato isolates from Slovenia.</title>
        <authorList>
            <person name="Abdelli M."/>
        </authorList>
    </citation>
    <scope>NUCLEOTIDE SEQUENCE [LARGE SCALE GENOMIC DNA]</scope>
    <source>
        <strain evidence="3 7">SIBC61B</strain>
    </source>
</reference>
<sequence>MQNTIILKSLDSLKQRLSKANNKLNLQNEQGNTSTVTCSFNSPVEQREIKSFENNTEWTLPIDYKIFLQQHNGARIFEMLLEGDINIGGGISIFSLNEIEVTHSNLQLPKDVYPIAHVHENYLVVDNSKARSNSPDYLLLGDDILDLHPLHSNFEIFLDRYIVSQGSSFWRWNMYTAAEYYKINTTEN</sequence>
<dbReference type="SUPFAM" id="SSF160631">
    <property type="entry name" value="SMI1/KNR4-like"/>
    <property type="match status" value="1"/>
</dbReference>
<name>A0A5M9GWV6_9BACI</name>
<protein>
    <submittedName>
        <fullName evidence="4">SMI1 / KNR4 family protein</fullName>
    </submittedName>
    <submittedName>
        <fullName evidence="2">SMI1/KNR4 family protein</fullName>
    </submittedName>
</protein>
<evidence type="ECO:0000313" key="6">
    <source>
        <dbReference type="Proteomes" id="UP000325411"/>
    </source>
</evidence>
<dbReference type="EMBL" id="VXCE01000009">
    <property type="protein sequence ID" value="KAA8477274.1"/>
    <property type="molecule type" value="Genomic_DNA"/>
</dbReference>
<dbReference type="EMBL" id="FWYW01000078">
    <property type="protein sequence ID" value="SME14956.1"/>
    <property type="molecule type" value="Genomic_DNA"/>
</dbReference>
<dbReference type="RefSeq" id="WP_001181681.1">
    <property type="nucleotide sequence ID" value="NZ_CMPU01000167.1"/>
</dbReference>
<dbReference type="AlphaFoldDB" id="A0A5M9GWV6"/>
<dbReference type="Pfam" id="PF09346">
    <property type="entry name" value="SMI1_KNR4"/>
    <property type="match status" value="1"/>
</dbReference>